<feature type="domain" description="DBL homology" evidence="6">
    <location>
        <begin position="585"/>
        <end position="793"/>
    </location>
</feature>
<feature type="compositionally biased region" description="Basic and acidic residues" evidence="5">
    <location>
        <begin position="429"/>
        <end position="438"/>
    </location>
</feature>
<feature type="compositionally biased region" description="Basic and acidic residues" evidence="5">
    <location>
        <begin position="256"/>
        <end position="265"/>
    </location>
</feature>
<dbReference type="InterPro" id="IPR051579">
    <property type="entry name" value="DDR_Transcriptional_Reg"/>
</dbReference>
<feature type="compositionally biased region" description="Basic and acidic residues" evidence="5">
    <location>
        <begin position="305"/>
        <end position="315"/>
    </location>
</feature>
<protein>
    <submittedName>
        <fullName evidence="9">Uncharacterized protein</fullName>
    </submittedName>
</protein>
<feature type="compositionally biased region" description="Low complexity" evidence="5">
    <location>
        <begin position="1274"/>
        <end position="1287"/>
    </location>
</feature>
<feature type="compositionally biased region" description="Basic residues" evidence="5">
    <location>
        <begin position="379"/>
        <end position="392"/>
    </location>
</feature>
<dbReference type="PANTHER" id="PTHR23196">
    <property type="entry name" value="PAX TRANSCRIPTION ACTIVATION DOMAIN INTERACTING PROTEIN"/>
    <property type="match status" value="1"/>
</dbReference>
<evidence type="ECO:0000256" key="3">
    <source>
        <dbReference type="ARBA" id="ARBA00023242"/>
    </source>
</evidence>
<keyword evidence="2" id="KW-0227">DNA damage</keyword>
<gene>
    <name evidence="9" type="ORF">CIRG_07091</name>
</gene>
<feature type="compositionally biased region" description="Polar residues" evidence="5">
    <location>
        <begin position="1338"/>
        <end position="1356"/>
    </location>
</feature>
<evidence type="ECO:0000256" key="4">
    <source>
        <dbReference type="SAM" id="Coils"/>
    </source>
</evidence>
<feature type="region of interest" description="Disordered" evidence="5">
    <location>
        <begin position="1579"/>
        <end position="1614"/>
    </location>
</feature>
<feature type="region of interest" description="Disordered" evidence="5">
    <location>
        <begin position="1399"/>
        <end position="1420"/>
    </location>
</feature>
<name>A0A0J6YIG3_COCIT</name>
<feature type="region of interest" description="Disordered" evidence="5">
    <location>
        <begin position="1"/>
        <end position="442"/>
    </location>
</feature>
<sequence>MSCPGVYLMMPSPGIPHRPSNRGSAKNPASKPKRLDLGDPLGPYDTNTVREKVRKWQQQGGGVVIAPDVGASDDGDGDGDGEGDRSSKESGLAARQKRKDRSGQEGAGKQRMREPEEGEKQKISNRTIGTAPKKRVVSDGHWRKDRIPAESPSPTKRTSRKHPDACNRYEETKEKFEKRTEKYGKPTSGDGIKVYAGPLREPKSPGARRSDGSERSNSSTDHKNKYHGRDTKKSPSRHRSTRREVKAKYIVNDFPYKSDHSKPNESSEAASLSGKENRAATPKTKTPPRYMKSTKGGFINQVVGEPKKKFSKKDLPPVQQSHGSKVEAWLSRTSDPFVSDHEPYVEIPAPLKSSPRRSDSGNEKDSDPNRHSRLEGHRSSTKRKSRTLHRHQERFSGTDEDDHQKEPSSTRNDRTESSPPNLKRSKASRRPESMENRRMSMLHESIEEAIQASAVFDRPVSSDGSEGSSAERPPPLTLRRLFPGTGMHRLSTIASVDTLDTATEPSGEPTKNMNKLPAALEHDDVSESETRDQFDPNSIPGPGARSLKRKLTTHSDLMSVLSLPAGGSRSIRSARSIRTNRSRLATATVGDIMRELASDEGKYMRELRTLVGGVIPVLLTSVLSKADSAVAAGLFRPSAKPTDEDSFTRPIVNMGVSLEKLKSIHKRIPLEDPEALLAWAQGAQKVYADYLSAWRLGFQDVVVNLAPPDPDELSKGPNSDAQSLYAGMSQDENGDVIDGDGERVDVAYLLKRPLVRLKYLAKTFKGLNYIQSSPKTKEIQDKYQSLVTDARRRANEERARLEDEAANAIDTSRARDIHTLAVLKNVEAKSSRRVRARDFFDLSFLHTTGQQIDCRTELLLRDNATEDGPGGDLFICEVDSAGRWLLFPPIDHGRVSARNGDSKGEIVIMVRGVPEEGGNWYELLALKTEDEQIGFEWVQMLGLSPVPPKINRSMSFVNRAKQKKVHPQIDLKRSESVVSTRSIIPSPTDIGVPIGENALRFKSQIEDDRAANAALQVSRDSTSLESSRNASTVQKTAGYDPRTPPALDTVVRTPRCLNEAMEMAGGASPTTLKRSKAKRRSKYGPLSPSSPISSEDARTPEQDVKPAIASPEPEPQARKRNSELLARSVSPELKDFRAMRRAEKGQRPIAEVTRLGRRSVSPVPSLDLPSIPRLRKRTPIETPPSPPVHAADSSPVSSRPKTPKKRDESAEEPFLRSESNDHPIYTEDVPVPPPHRSPSPSRSKQSSLSAATPTFSPWARHRRTSSPLKHEYEPSTATESTESTTSTVERHTIDSSSETSDEELEGNDIVTPLPPINAQRVNKVSPPPSAPTLPEETLSPSNSPSQAPYKTVPSQPSKASKTIASIYYWHDKGSWEALHTDECSIVVTPGLIEAYEMGPAHSQPIPESSEDSPESDKGVPQGRPLIALELTPLVPIRRGTALDISIRSPPTSKSKLRFSGNNIMFRSRSPDECDQLYNLINQSRINNPTYIALQNARGPYSNQPAPLSRYNSTRSSKGGGWFSWYGGSSKSSYRATSAPAPSVAGVTESSVGTMASAFSALKRFGAGSKMFSIAKSTLTSRTGSRGGSLYSTSTRSGSNSFPAGPPNGKGQEQSKLAAGGIGLTNAKIRLYCRESASKWRDMGAARLTILPASPAASPPGTSYKSARDSSGALENETGADGATATSPPASAALHTATLPSRQHEKRILIHGKAYGQVLLDVCLGESCFERVARTGIAVSVWEDFQGVAKEGGVVGGSFKIYMIQMKSEAETAYTFGLVGKLRY</sequence>
<dbReference type="PANTHER" id="PTHR23196:SF1">
    <property type="entry name" value="PAX-INTERACTING PROTEIN 1"/>
    <property type="match status" value="1"/>
</dbReference>
<proteinExistence type="predicted"/>
<evidence type="ECO:0000256" key="1">
    <source>
        <dbReference type="ARBA" id="ARBA00004123"/>
    </source>
</evidence>
<feature type="compositionally biased region" description="Low complexity" evidence="5">
    <location>
        <begin position="1159"/>
        <end position="1172"/>
    </location>
</feature>
<feature type="region of interest" description="Disordered" evidence="5">
    <location>
        <begin position="1016"/>
        <end position="1356"/>
    </location>
</feature>
<feature type="compositionally biased region" description="Polar residues" evidence="5">
    <location>
        <begin position="492"/>
        <end position="513"/>
    </location>
</feature>
<feature type="compositionally biased region" description="Basic and acidic residues" evidence="5">
    <location>
        <begin position="136"/>
        <end position="148"/>
    </location>
</feature>
<dbReference type="InterPro" id="IPR056222">
    <property type="entry name" value="PH_23"/>
</dbReference>
<dbReference type="InterPro" id="IPR056223">
    <property type="entry name" value="PH_24"/>
</dbReference>
<feature type="compositionally biased region" description="Basic and acidic residues" evidence="5">
    <location>
        <begin position="520"/>
        <end position="534"/>
    </location>
</feature>
<dbReference type="EMBL" id="DS028097">
    <property type="protein sequence ID" value="KMP07410.1"/>
    <property type="molecule type" value="Genomic_DNA"/>
</dbReference>
<comment type="subcellular location">
    <subcellularLocation>
        <location evidence="1">Nucleus</location>
    </subcellularLocation>
</comment>
<evidence type="ECO:0000256" key="5">
    <source>
        <dbReference type="SAM" id="MobiDB-lite"/>
    </source>
</evidence>
<feature type="domain" description="PH" evidence="7">
    <location>
        <begin position="808"/>
        <end position="949"/>
    </location>
</feature>
<dbReference type="GO" id="GO:0005634">
    <property type="term" value="C:nucleus"/>
    <property type="evidence" value="ECO:0007669"/>
    <property type="project" value="UniProtKB-SubCell"/>
</dbReference>
<dbReference type="STRING" id="404692.A0A0J6YIG3"/>
<organism evidence="9 10">
    <name type="scientific">Coccidioides immitis RMSCC 2394</name>
    <dbReference type="NCBI Taxonomy" id="404692"/>
    <lineage>
        <taxon>Eukaryota</taxon>
        <taxon>Fungi</taxon>
        <taxon>Dikarya</taxon>
        <taxon>Ascomycota</taxon>
        <taxon>Pezizomycotina</taxon>
        <taxon>Eurotiomycetes</taxon>
        <taxon>Eurotiomycetidae</taxon>
        <taxon>Onygenales</taxon>
        <taxon>Onygenaceae</taxon>
        <taxon>Coccidioides</taxon>
    </lineage>
</organism>
<evidence type="ECO:0000259" key="8">
    <source>
        <dbReference type="Pfam" id="PF24345"/>
    </source>
</evidence>
<feature type="compositionally biased region" description="Basic residues" evidence="5">
    <location>
        <begin position="1073"/>
        <end position="1082"/>
    </location>
</feature>
<dbReference type="Pfam" id="PF24340">
    <property type="entry name" value="DH_2"/>
    <property type="match status" value="1"/>
</dbReference>
<feature type="region of interest" description="Disordered" evidence="5">
    <location>
        <begin position="457"/>
        <end position="545"/>
    </location>
</feature>
<evidence type="ECO:0000259" key="6">
    <source>
        <dbReference type="Pfam" id="PF24340"/>
    </source>
</evidence>
<keyword evidence="4" id="KW-0175">Coiled coil</keyword>
<dbReference type="Proteomes" id="UP000054565">
    <property type="component" value="Unassembled WGS sequence"/>
</dbReference>
<keyword evidence="3" id="KW-0539">Nucleus</keyword>
<feature type="compositionally biased region" description="Basic and acidic residues" evidence="5">
    <location>
        <begin position="1095"/>
        <end position="1104"/>
    </location>
</feature>
<feature type="coiled-coil region" evidence="4">
    <location>
        <begin position="784"/>
        <end position="811"/>
    </location>
</feature>
<feature type="compositionally biased region" description="Basic and acidic residues" evidence="5">
    <location>
        <begin position="200"/>
        <end position="233"/>
    </location>
</feature>
<dbReference type="InterPro" id="IPR056416">
    <property type="entry name" value="DH_2_fung"/>
</dbReference>
<feature type="compositionally biased region" description="Acidic residues" evidence="5">
    <location>
        <begin position="71"/>
        <end position="81"/>
    </location>
</feature>
<accession>A0A0J6YIG3</accession>
<evidence type="ECO:0000313" key="9">
    <source>
        <dbReference type="EMBL" id="KMP07410.1"/>
    </source>
</evidence>
<dbReference type="GO" id="GO:0035861">
    <property type="term" value="C:site of double-strand break"/>
    <property type="evidence" value="ECO:0007669"/>
    <property type="project" value="TreeGrafter"/>
</dbReference>
<dbReference type="Pfam" id="PF24345">
    <property type="entry name" value="PH_24"/>
    <property type="match status" value="1"/>
</dbReference>
<feature type="compositionally biased region" description="Basic and acidic residues" evidence="5">
    <location>
        <begin position="111"/>
        <end position="122"/>
    </location>
</feature>
<dbReference type="OrthoDB" id="5408934at2759"/>
<feature type="compositionally biased region" description="Polar residues" evidence="5">
    <location>
        <begin position="1579"/>
        <end position="1601"/>
    </location>
</feature>
<feature type="compositionally biased region" description="Basic and acidic residues" evidence="5">
    <location>
        <begin position="1132"/>
        <end position="1146"/>
    </location>
</feature>
<feature type="region of interest" description="Disordered" evidence="5">
    <location>
        <begin position="1651"/>
        <end position="1689"/>
    </location>
</feature>
<feature type="compositionally biased region" description="Polar residues" evidence="5">
    <location>
        <begin position="1018"/>
        <end position="1035"/>
    </location>
</feature>
<reference evidence="10" key="1">
    <citation type="journal article" date="2010" name="Genome Res.">
        <title>Population genomic sequencing of Coccidioides fungi reveals recent hybridization and transposon control.</title>
        <authorList>
            <person name="Neafsey D.E."/>
            <person name="Barker B.M."/>
            <person name="Sharpton T.J."/>
            <person name="Stajich J.E."/>
            <person name="Park D.J."/>
            <person name="Whiston E."/>
            <person name="Hung C.-Y."/>
            <person name="McMahan C."/>
            <person name="White J."/>
            <person name="Sykes S."/>
            <person name="Heiman D."/>
            <person name="Young S."/>
            <person name="Zeng Q."/>
            <person name="Abouelleil A."/>
            <person name="Aftuck L."/>
            <person name="Bessette D."/>
            <person name="Brown A."/>
            <person name="FitzGerald M."/>
            <person name="Lui A."/>
            <person name="Macdonald J.P."/>
            <person name="Priest M."/>
            <person name="Orbach M.J."/>
            <person name="Galgiani J.N."/>
            <person name="Kirkland T.N."/>
            <person name="Cole G.T."/>
            <person name="Birren B.W."/>
            <person name="Henn M.R."/>
            <person name="Taylor J.W."/>
            <person name="Rounsley S.D."/>
        </authorList>
    </citation>
    <scope>NUCLEOTIDE SEQUENCE [LARGE SCALE GENOMIC DNA]</scope>
    <source>
        <strain evidence="10">RMSCC 2394</strain>
    </source>
</reference>
<feature type="compositionally biased region" description="Basic and acidic residues" evidence="5">
    <location>
        <begin position="393"/>
        <end position="416"/>
    </location>
</feature>
<dbReference type="GO" id="GO:0006974">
    <property type="term" value="P:DNA damage response"/>
    <property type="evidence" value="ECO:0007669"/>
    <property type="project" value="UniProtKB-KW"/>
</dbReference>
<feature type="domain" description="PH" evidence="8">
    <location>
        <begin position="1353"/>
        <end position="1498"/>
    </location>
</feature>
<evidence type="ECO:0000313" key="10">
    <source>
        <dbReference type="Proteomes" id="UP000054565"/>
    </source>
</evidence>
<evidence type="ECO:0000256" key="2">
    <source>
        <dbReference type="ARBA" id="ARBA00022763"/>
    </source>
</evidence>
<feature type="compositionally biased region" description="Basic and acidic residues" evidence="5">
    <location>
        <begin position="356"/>
        <end position="378"/>
    </location>
</feature>
<evidence type="ECO:0000259" key="7">
    <source>
        <dbReference type="Pfam" id="PF24344"/>
    </source>
</evidence>
<feature type="compositionally biased region" description="Low complexity" evidence="5">
    <location>
        <begin position="1238"/>
        <end position="1249"/>
    </location>
</feature>
<dbReference type="Pfam" id="PF24344">
    <property type="entry name" value="PH_23"/>
    <property type="match status" value="1"/>
</dbReference>
<feature type="compositionally biased region" description="Basic and acidic residues" evidence="5">
    <location>
        <begin position="1205"/>
        <end position="1225"/>
    </location>
</feature>
<feature type="compositionally biased region" description="Basic and acidic residues" evidence="5">
    <location>
        <begin position="161"/>
        <end position="184"/>
    </location>
</feature>